<reference evidence="1 2" key="1">
    <citation type="journal article" date="2021" name="Int. J. Syst. Evol. Microbiol.">
        <title>Amazonocrinis nigriterrae gen. nov., sp. nov., Atlanticothrix silvestris gen. nov., sp. nov. and Dendronalium phyllosphericum gen. nov., sp. nov., nostocacean cyanobacteria from Brazilian environments.</title>
        <authorList>
            <person name="Alvarenga D.O."/>
            <person name="Andreote A.P.D."/>
            <person name="Branco L.H.Z."/>
            <person name="Delbaje E."/>
            <person name="Cruz R.B."/>
            <person name="Varani A.M."/>
            <person name="Fiore M.F."/>
        </authorList>
    </citation>
    <scope>NUCLEOTIDE SEQUENCE [LARGE SCALE GENOMIC DNA]</scope>
    <source>
        <strain evidence="1 2">CENA369</strain>
    </source>
</reference>
<organism evidence="1 2">
    <name type="scientific">Dendronalium phyllosphericum CENA369</name>
    <dbReference type="NCBI Taxonomy" id="1725256"/>
    <lineage>
        <taxon>Bacteria</taxon>
        <taxon>Bacillati</taxon>
        <taxon>Cyanobacteriota</taxon>
        <taxon>Cyanophyceae</taxon>
        <taxon>Nostocales</taxon>
        <taxon>Nostocaceae</taxon>
        <taxon>Dendronalium</taxon>
        <taxon>Dendronalium phyllosphericum</taxon>
    </lineage>
</organism>
<dbReference type="Proteomes" id="UP000662314">
    <property type="component" value="Unassembled WGS sequence"/>
</dbReference>
<evidence type="ECO:0000313" key="2">
    <source>
        <dbReference type="Proteomes" id="UP000662314"/>
    </source>
</evidence>
<proteinExistence type="predicted"/>
<dbReference type="EMBL" id="JAECZA010000020">
    <property type="protein sequence ID" value="MBH8572881.1"/>
    <property type="molecule type" value="Genomic_DNA"/>
</dbReference>
<dbReference type="RefSeq" id="WP_214431705.1">
    <property type="nucleotide sequence ID" value="NZ_CAWPUQ010000111.1"/>
</dbReference>
<gene>
    <name evidence="1" type="ORF">I8752_07590</name>
</gene>
<comment type="caution">
    <text evidence="1">The sequence shown here is derived from an EMBL/GenBank/DDBJ whole genome shotgun (WGS) entry which is preliminary data.</text>
</comment>
<name>A0A8J7HYZ8_9NOST</name>
<evidence type="ECO:0000313" key="1">
    <source>
        <dbReference type="EMBL" id="MBH8572881.1"/>
    </source>
</evidence>
<protein>
    <submittedName>
        <fullName evidence="1">Uncharacterized protein</fullName>
    </submittedName>
</protein>
<sequence>MATWKEVRASRSMRVGFWPGKFLRVYAVATESLRQKNKGFSTSQMATEYKLPEISCDILQQASTLAYLLEASDSKVSASHHASTFCNFGCLASL</sequence>
<dbReference type="AlphaFoldDB" id="A0A8J7HYZ8"/>
<accession>A0A8J7HYZ8</accession>
<keyword evidence="2" id="KW-1185">Reference proteome</keyword>